<evidence type="ECO:0000256" key="3">
    <source>
        <dbReference type="SAM" id="MobiDB-lite"/>
    </source>
</evidence>
<feature type="domain" description="Ig-like" evidence="5">
    <location>
        <begin position="88"/>
        <end position="177"/>
    </location>
</feature>
<organism evidence="6 7">
    <name type="scientific">Stegodyphus mimosarum</name>
    <name type="common">African social velvet spider</name>
    <dbReference type="NCBI Taxonomy" id="407821"/>
    <lineage>
        <taxon>Eukaryota</taxon>
        <taxon>Metazoa</taxon>
        <taxon>Ecdysozoa</taxon>
        <taxon>Arthropoda</taxon>
        <taxon>Chelicerata</taxon>
        <taxon>Arachnida</taxon>
        <taxon>Araneae</taxon>
        <taxon>Araneomorphae</taxon>
        <taxon>Entelegynae</taxon>
        <taxon>Eresoidea</taxon>
        <taxon>Eresidae</taxon>
        <taxon>Stegodyphus</taxon>
    </lineage>
</organism>
<sequence>MKPHTYIEWFKNNISLYMESGYKMTRKGLLTIKTVTKGHAGIFQCDAINGFGTTRINVLLIVDDPEEENKNNTPLNPNAANRNFGSPPVISKRPSRIEEEIGGQTTLHCIATGKPKPHIFWLKNGQLIEDTESYFSKDRTHSTLRLTDLKKSDTATYKCIARNKVDEDTMDFTLEVTEPCPPPEIKSVEPPSAEISEGRTAIFLCIVSTKPGLKLHVKWLKRLNKKETETSLFHLEGVSYRALNVPDGTDTYEGLYRSKLMIRNARIEDSGTYVCLALNDKGFSFKNVTLTVQLGALSSNSLGMKVGPGIATNFTLAIALVVIVAIVVVITISLYRKGRFSSEKKTVPTAPIVENTYKSLKKSIIEGKNCSIKDHSSCTEITDPHSKSRQSLLQNPVNVSL</sequence>
<dbReference type="CDD" id="cd00096">
    <property type="entry name" value="Ig"/>
    <property type="match status" value="1"/>
</dbReference>
<dbReference type="OMA" id="SHSIHYE"/>
<gene>
    <name evidence="6" type="ORF">X975_01365</name>
</gene>
<keyword evidence="4" id="KW-1133">Transmembrane helix</keyword>
<dbReference type="PROSITE" id="PS50835">
    <property type="entry name" value="IG_LIKE"/>
    <property type="match status" value="3"/>
</dbReference>
<dbReference type="SMART" id="SM00408">
    <property type="entry name" value="IGc2"/>
    <property type="match status" value="2"/>
</dbReference>
<evidence type="ECO:0000313" key="7">
    <source>
        <dbReference type="Proteomes" id="UP000054359"/>
    </source>
</evidence>
<dbReference type="InterPro" id="IPR013098">
    <property type="entry name" value="Ig_I-set"/>
</dbReference>
<feature type="region of interest" description="Disordered" evidence="3">
    <location>
        <begin position="67"/>
        <end position="89"/>
    </location>
</feature>
<dbReference type="SUPFAM" id="SSF48726">
    <property type="entry name" value="Immunoglobulin"/>
    <property type="match status" value="3"/>
</dbReference>
<dbReference type="PANTHER" id="PTHR19890">
    <property type="entry name" value="FIBROBLAST GROWTH FACTOR RECEPTOR"/>
    <property type="match status" value="1"/>
</dbReference>
<dbReference type="FunFam" id="2.60.40.10:FF:000032">
    <property type="entry name" value="palladin isoform X1"/>
    <property type="match status" value="1"/>
</dbReference>
<keyword evidence="4" id="KW-0472">Membrane</keyword>
<dbReference type="EMBL" id="KK113376">
    <property type="protein sequence ID" value="KFM60038.1"/>
    <property type="molecule type" value="Genomic_DNA"/>
</dbReference>
<evidence type="ECO:0000256" key="4">
    <source>
        <dbReference type="SAM" id="Phobius"/>
    </source>
</evidence>
<feature type="compositionally biased region" description="Polar residues" evidence="3">
    <location>
        <begin position="71"/>
        <end position="84"/>
    </location>
</feature>
<evidence type="ECO:0000313" key="6">
    <source>
        <dbReference type="EMBL" id="KFM60038.1"/>
    </source>
</evidence>
<dbReference type="Gene3D" id="2.60.40.10">
    <property type="entry name" value="Immunoglobulins"/>
    <property type="match status" value="3"/>
</dbReference>
<dbReference type="InterPro" id="IPR052615">
    <property type="entry name" value="FGFRL"/>
</dbReference>
<name>A0A087T4J9_STEMI</name>
<dbReference type="SMART" id="SM00409">
    <property type="entry name" value="IG"/>
    <property type="match status" value="3"/>
</dbReference>
<dbReference type="InterPro" id="IPR013783">
    <property type="entry name" value="Ig-like_fold"/>
</dbReference>
<evidence type="ECO:0000259" key="5">
    <source>
        <dbReference type="PROSITE" id="PS50835"/>
    </source>
</evidence>
<feature type="transmembrane region" description="Helical" evidence="4">
    <location>
        <begin position="314"/>
        <end position="335"/>
    </location>
</feature>
<dbReference type="InterPro" id="IPR003599">
    <property type="entry name" value="Ig_sub"/>
</dbReference>
<dbReference type="STRING" id="407821.A0A087T4J9"/>
<reference evidence="6 7" key="1">
    <citation type="submission" date="2013-11" db="EMBL/GenBank/DDBJ databases">
        <title>Genome sequencing of Stegodyphus mimosarum.</title>
        <authorList>
            <person name="Bechsgaard J."/>
        </authorList>
    </citation>
    <scope>NUCLEOTIDE SEQUENCE [LARGE SCALE GENOMIC DNA]</scope>
</reference>
<dbReference type="InterPro" id="IPR003598">
    <property type="entry name" value="Ig_sub2"/>
</dbReference>
<keyword evidence="2" id="KW-0393">Immunoglobulin domain</keyword>
<dbReference type="Pfam" id="PF07679">
    <property type="entry name" value="I-set"/>
    <property type="match status" value="3"/>
</dbReference>
<protein>
    <submittedName>
        <fullName evidence="6">Fibroblast growth factor receptor-like 1</fullName>
    </submittedName>
</protein>
<proteinExistence type="predicted"/>
<feature type="non-terminal residue" evidence="6">
    <location>
        <position position="401"/>
    </location>
</feature>
<keyword evidence="1" id="KW-1015">Disulfide bond</keyword>
<keyword evidence="4" id="KW-0812">Transmembrane</keyword>
<dbReference type="InterPro" id="IPR036179">
    <property type="entry name" value="Ig-like_dom_sf"/>
</dbReference>
<evidence type="ECO:0000256" key="2">
    <source>
        <dbReference type="ARBA" id="ARBA00023319"/>
    </source>
</evidence>
<keyword evidence="7" id="KW-1185">Reference proteome</keyword>
<keyword evidence="6" id="KW-0675">Receptor</keyword>
<feature type="domain" description="Ig-like" evidence="5">
    <location>
        <begin position="183"/>
        <end position="291"/>
    </location>
</feature>
<accession>A0A087T4J9</accession>
<dbReference type="AlphaFoldDB" id="A0A087T4J9"/>
<dbReference type="PANTHER" id="PTHR19890:SF10">
    <property type="entry name" value="FIBROBLAST GROWTH FACTOR RECEPTOR-LIKE 1"/>
    <property type="match status" value="1"/>
</dbReference>
<dbReference type="InterPro" id="IPR007110">
    <property type="entry name" value="Ig-like_dom"/>
</dbReference>
<dbReference type="OrthoDB" id="6412111at2759"/>
<evidence type="ECO:0000256" key="1">
    <source>
        <dbReference type="ARBA" id="ARBA00023157"/>
    </source>
</evidence>
<feature type="domain" description="Ig-like" evidence="5">
    <location>
        <begin position="1"/>
        <end position="57"/>
    </location>
</feature>
<dbReference type="Proteomes" id="UP000054359">
    <property type="component" value="Unassembled WGS sequence"/>
</dbReference>